<dbReference type="InterPro" id="IPR023997">
    <property type="entry name" value="TonB-dep_OMP_SusC/RagA_CS"/>
</dbReference>
<dbReference type="SUPFAM" id="SSF56935">
    <property type="entry name" value="Porins"/>
    <property type="match status" value="1"/>
</dbReference>
<name>M7NVU9_9BACT</name>
<dbReference type="Pfam" id="PF07715">
    <property type="entry name" value="Plug"/>
    <property type="match status" value="1"/>
</dbReference>
<dbReference type="eggNOG" id="COG1629">
    <property type="taxonomic scope" value="Bacteria"/>
</dbReference>
<keyword evidence="1" id="KW-0813">Transport</keyword>
<comment type="similarity">
    <text evidence="1">Belongs to the TonB-dependent receptor family.</text>
</comment>
<evidence type="ECO:0000313" key="3">
    <source>
        <dbReference type="EMBL" id="EMR02599.1"/>
    </source>
</evidence>
<comment type="subcellular location">
    <subcellularLocation>
        <location evidence="1">Cell outer membrane</location>
        <topology evidence="1">Multi-pass membrane protein</topology>
    </subcellularLocation>
</comment>
<dbReference type="EMBL" id="AODQ01000052">
    <property type="protein sequence ID" value="EMR02599.1"/>
    <property type="molecule type" value="Genomic_DNA"/>
</dbReference>
<organism evidence="3 4">
    <name type="scientific">Cesiribacter andamanensis AMV16</name>
    <dbReference type="NCBI Taxonomy" id="1279009"/>
    <lineage>
        <taxon>Bacteria</taxon>
        <taxon>Pseudomonadati</taxon>
        <taxon>Bacteroidota</taxon>
        <taxon>Cytophagia</taxon>
        <taxon>Cytophagales</taxon>
        <taxon>Cesiribacteraceae</taxon>
        <taxon>Cesiribacter</taxon>
    </lineage>
</organism>
<dbReference type="InterPro" id="IPR012910">
    <property type="entry name" value="Plug_dom"/>
</dbReference>
<keyword evidence="1" id="KW-0472">Membrane</keyword>
<keyword evidence="3" id="KW-0675">Receptor</keyword>
<dbReference type="STRING" id="1279009.ADICEAN_02255"/>
<dbReference type="PATRIC" id="fig|1279009.4.peg.2289"/>
<dbReference type="NCBIfam" id="TIGR04057">
    <property type="entry name" value="SusC_RagA_signa"/>
    <property type="match status" value="1"/>
</dbReference>
<dbReference type="OrthoDB" id="9768177at2"/>
<dbReference type="InterPro" id="IPR039426">
    <property type="entry name" value="TonB-dep_rcpt-like"/>
</dbReference>
<comment type="caution">
    <text evidence="3">The sequence shown here is derived from an EMBL/GenBank/DDBJ whole genome shotgun (WGS) entry which is preliminary data.</text>
</comment>
<evidence type="ECO:0000259" key="2">
    <source>
        <dbReference type="Pfam" id="PF07715"/>
    </source>
</evidence>
<proteinExistence type="inferred from homology"/>
<keyword evidence="4" id="KW-1185">Reference proteome</keyword>
<dbReference type="PROSITE" id="PS52016">
    <property type="entry name" value="TONB_DEPENDENT_REC_3"/>
    <property type="match status" value="1"/>
</dbReference>
<protein>
    <submittedName>
        <fullName evidence="3">Outer membrane receptor FepA</fullName>
    </submittedName>
</protein>
<reference evidence="3 4" key="1">
    <citation type="journal article" date="2013" name="Genome Announc.">
        <title>Draft Genome Sequence of Cesiribacter andamanensis Strain AMV16T, Isolated from a Soil Sample from a Mud Volcano in the Andaman Islands, India.</title>
        <authorList>
            <person name="Shivaji S."/>
            <person name="Ara S."/>
            <person name="Begum Z."/>
            <person name="Srinivas T.N."/>
            <person name="Singh A."/>
            <person name="Kumar Pinnaka A."/>
        </authorList>
    </citation>
    <scope>NUCLEOTIDE SEQUENCE [LARGE SCALE GENOMIC DNA]</scope>
    <source>
        <strain evidence="3 4">AMV16</strain>
    </source>
</reference>
<sequence>MPAQGSLLFSAVGYQPQEVPLAGNQQLEVWLLSSHPVAIGYGTIERTDLVGAVASAEAAAFNEGLSTSPEQLVQGRLAGVQISTASGEPGAGAAMVVRGLSSIRGGAPLYVVDGMPLSDNPLYPGGVDLGFGTTPSRNGLNFLNPDDIQRIDVLKDAAAAAIYGARAANGVVLITTKSGTGQRHQLSYAPTLSVSRIGRQYELLNREQF</sequence>
<gene>
    <name evidence="3" type="ORF">ADICEAN_02255</name>
</gene>
<dbReference type="GO" id="GO:0009279">
    <property type="term" value="C:cell outer membrane"/>
    <property type="evidence" value="ECO:0007669"/>
    <property type="project" value="UniProtKB-SubCell"/>
</dbReference>
<feature type="domain" description="TonB-dependent receptor plug" evidence="2">
    <location>
        <begin position="48"/>
        <end position="171"/>
    </location>
</feature>
<dbReference type="Gene3D" id="2.170.130.10">
    <property type="entry name" value="TonB-dependent receptor, plug domain"/>
    <property type="match status" value="1"/>
</dbReference>
<keyword evidence="1" id="KW-0998">Cell outer membrane</keyword>
<dbReference type="AlphaFoldDB" id="M7NVU9"/>
<dbReference type="RefSeq" id="WP_009195648.1">
    <property type="nucleotide sequence ID" value="NZ_AODQ01000052.1"/>
</dbReference>
<accession>M7NVU9</accession>
<evidence type="ECO:0000313" key="4">
    <source>
        <dbReference type="Proteomes" id="UP000011910"/>
    </source>
</evidence>
<dbReference type="Proteomes" id="UP000011910">
    <property type="component" value="Unassembled WGS sequence"/>
</dbReference>
<dbReference type="InterPro" id="IPR037066">
    <property type="entry name" value="Plug_dom_sf"/>
</dbReference>
<keyword evidence="1" id="KW-0812">Transmembrane</keyword>
<evidence type="ECO:0000256" key="1">
    <source>
        <dbReference type="PROSITE-ProRule" id="PRU01360"/>
    </source>
</evidence>
<keyword evidence="1" id="KW-1134">Transmembrane beta strand</keyword>